<dbReference type="GO" id="GO:0005737">
    <property type="term" value="C:cytoplasm"/>
    <property type="evidence" value="ECO:0007669"/>
    <property type="project" value="UniProtKB-SubCell"/>
</dbReference>
<organism evidence="9 10">
    <name type="scientific">Pseudoalteromonas amylolytica</name>
    <dbReference type="NCBI Taxonomy" id="1859457"/>
    <lineage>
        <taxon>Bacteria</taxon>
        <taxon>Pseudomonadati</taxon>
        <taxon>Pseudomonadota</taxon>
        <taxon>Gammaproteobacteria</taxon>
        <taxon>Alteromonadales</taxon>
        <taxon>Pseudoalteromonadaceae</taxon>
        <taxon>Pseudoalteromonas</taxon>
    </lineage>
</organism>
<proteinExistence type="inferred from homology"/>
<keyword evidence="1 5" id="KW-0963">Cytoplasm</keyword>
<dbReference type="InterPro" id="IPR009809">
    <property type="entry name" value="ZapC"/>
</dbReference>
<comment type="caution">
    <text evidence="9">The sequence shown here is derived from an EMBL/GenBank/DDBJ whole genome shotgun (WGS) entry which is preliminary data.</text>
</comment>
<sequence>MLQASKEWQWVSCRQRNRLLVDLGEELILCTPFRLRQLTQDAYSDPHLSINEAAYYQNVFTYLRSFNIWSEPQCCQIALNATAAKFYLLPVQAKSWFFESYTGDQPCTEAIVRLRSTQQEGDFFIVEQVDGACLCISLSPQFALDENLELEQFQAIKVLNNRIHPLISCNKISQMA</sequence>
<evidence type="ECO:0000313" key="10">
    <source>
        <dbReference type="Proteomes" id="UP000179786"/>
    </source>
</evidence>
<dbReference type="AlphaFoldDB" id="A0A1S1MUY2"/>
<evidence type="ECO:0000256" key="5">
    <source>
        <dbReference type="HAMAP-Rule" id="MF_00906"/>
    </source>
</evidence>
<accession>A0A1S1MUY2</accession>
<dbReference type="InterPro" id="IPR048372">
    <property type="entry name" value="ZapC_C"/>
</dbReference>
<keyword evidence="3 5" id="KW-0717">Septation</keyword>
<dbReference type="InterPro" id="IPR048373">
    <property type="entry name" value="ZapC_N"/>
</dbReference>
<comment type="subunit">
    <text evidence="5">Interacts directly with FtsZ.</text>
</comment>
<comment type="similarity">
    <text evidence="5 6">Belongs to the ZapC family.</text>
</comment>
<evidence type="ECO:0000313" key="9">
    <source>
        <dbReference type="EMBL" id="OHU91392.1"/>
    </source>
</evidence>
<evidence type="ECO:0000256" key="3">
    <source>
        <dbReference type="ARBA" id="ARBA00023210"/>
    </source>
</evidence>
<comment type="function">
    <text evidence="5 6">Contributes to the efficiency of the cell division process by stabilizing the polymeric form of the cell division protein FtsZ. Acts by promoting interactions between FtsZ protofilaments and suppressing the GTPase activity of FtsZ.</text>
</comment>
<dbReference type="GO" id="GO:0043093">
    <property type="term" value="P:FtsZ-dependent cytokinesis"/>
    <property type="evidence" value="ECO:0007669"/>
    <property type="project" value="UniProtKB-UniRule"/>
</dbReference>
<dbReference type="GO" id="GO:0000917">
    <property type="term" value="P:division septum assembly"/>
    <property type="evidence" value="ECO:0007669"/>
    <property type="project" value="UniProtKB-KW"/>
</dbReference>
<dbReference type="OrthoDB" id="5765005at2"/>
<name>A0A1S1MUY2_9GAMM</name>
<gene>
    <name evidence="5" type="primary">zapC</name>
    <name evidence="9" type="ORF">BET10_11270</name>
</gene>
<dbReference type="Pfam" id="PF07126">
    <property type="entry name" value="ZapC_C"/>
    <property type="match status" value="1"/>
</dbReference>
<dbReference type="PIRSF" id="PIRSF010252">
    <property type="entry name" value="ZapC"/>
    <property type="match status" value="1"/>
</dbReference>
<protein>
    <recommendedName>
        <fullName evidence="5 6">Cell division protein ZapC</fullName>
    </recommendedName>
</protein>
<reference evidence="9 10" key="1">
    <citation type="submission" date="2016-09" db="EMBL/GenBank/DDBJ databases">
        <title>Pseudoalteromonas amylolytica sp. nov., isolated from the surface seawater.</title>
        <authorList>
            <person name="Wu Y.-H."/>
            <person name="Cheng H."/>
            <person name="Jin X.-B."/>
            <person name="Wang C.-S."/>
            <person name="Xu X.-W."/>
        </authorList>
    </citation>
    <scope>NUCLEOTIDE SEQUENCE [LARGE SCALE GENOMIC DNA]</scope>
    <source>
        <strain evidence="9 10">JW1</strain>
    </source>
</reference>
<evidence type="ECO:0000256" key="1">
    <source>
        <dbReference type="ARBA" id="ARBA00022490"/>
    </source>
</evidence>
<evidence type="ECO:0000256" key="4">
    <source>
        <dbReference type="ARBA" id="ARBA00023306"/>
    </source>
</evidence>
<evidence type="ECO:0000259" key="8">
    <source>
        <dbReference type="Pfam" id="PF21083"/>
    </source>
</evidence>
<dbReference type="Proteomes" id="UP000179786">
    <property type="component" value="Unassembled WGS sequence"/>
</dbReference>
<evidence type="ECO:0000259" key="7">
    <source>
        <dbReference type="Pfam" id="PF07126"/>
    </source>
</evidence>
<dbReference type="STRING" id="1859457.BET10_11270"/>
<evidence type="ECO:0000256" key="2">
    <source>
        <dbReference type="ARBA" id="ARBA00022618"/>
    </source>
</evidence>
<dbReference type="RefSeq" id="WP_070985273.1">
    <property type="nucleotide sequence ID" value="NZ_MKJU01000025.1"/>
</dbReference>
<keyword evidence="2 5" id="KW-0132">Cell division</keyword>
<dbReference type="Pfam" id="PF21083">
    <property type="entry name" value="ZapC_N"/>
    <property type="match status" value="1"/>
</dbReference>
<keyword evidence="10" id="KW-1185">Reference proteome</keyword>
<keyword evidence="4 5" id="KW-0131">Cell cycle</keyword>
<comment type="subcellular location">
    <subcellularLocation>
        <location evidence="5 6">Cytoplasm</location>
    </subcellularLocation>
</comment>
<dbReference type="HAMAP" id="MF_00906">
    <property type="entry name" value="ZapC"/>
    <property type="match status" value="1"/>
</dbReference>
<feature type="domain" description="Cell-division protein ZapC N-terminal" evidence="8">
    <location>
        <begin position="1"/>
        <end position="88"/>
    </location>
</feature>
<feature type="domain" description="Cell-division protein ZapC C-terminal" evidence="7">
    <location>
        <begin position="90"/>
        <end position="166"/>
    </location>
</feature>
<evidence type="ECO:0000256" key="6">
    <source>
        <dbReference type="PIRNR" id="PIRNR010252"/>
    </source>
</evidence>
<dbReference type="EMBL" id="MKJU01000025">
    <property type="protein sequence ID" value="OHU91392.1"/>
    <property type="molecule type" value="Genomic_DNA"/>
</dbReference>